<dbReference type="Pfam" id="PF13412">
    <property type="entry name" value="HTH_24"/>
    <property type="match status" value="1"/>
</dbReference>
<dbReference type="InterPro" id="IPR019888">
    <property type="entry name" value="Tscrpt_reg_AsnC-like"/>
</dbReference>
<comment type="caution">
    <text evidence="6">The sequence shown here is derived from an EMBL/GenBank/DDBJ whole genome shotgun (WGS) entry which is preliminary data.</text>
</comment>
<dbReference type="InterPro" id="IPR036390">
    <property type="entry name" value="WH_DNA-bd_sf"/>
</dbReference>
<gene>
    <name evidence="6" type="ORF">BFP76_08990</name>
</gene>
<dbReference type="Pfam" id="PF01037">
    <property type="entry name" value="AsnC_trans_reg"/>
    <property type="match status" value="1"/>
</dbReference>
<dbReference type="SMART" id="SM00344">
    <property type="entry name" value="HTH_ASNC"/>
    <property type="match status" value="1"/>
</dbReference>
<evidence type="ECO:0000256" key="2">
    <source>
        <dbReference type="ARBA" id="ARBA00023125"/>
    </source>
</evidence>
<dbReference type="GO" id="GO:0043565">
    <property type="term" value="F:sequence-specific DNA binding"/>
    <property type="evidence" value="ECO:0007669"/>
    <property type="project" value="InterPro"/>
</dbReference>
<keyword evidence="7" id="KW-1185">Reference proteome</keyword>
<dbReference type="Gene3D" id="3.30.70.920">
    <property type="match status" value="1"/>
</dbReference>
<reference evidence="6 7" key="1">
    <citation type="submission" date="2016-08" db="EMBL/GenBank/DDBJ databases">
        <title>Draft genome of Amylibacter sp. strain 4G11.</title>
        <authorList>
            <person name="Wong S.-K."/>
            <person name="Hamasaki K."/>
            <person name="Yoshizawa S."/>
        </authorList>
    </citation>
    <scope>NUCLEOTIDE SEQUENCE [LARGE SCALE GENOMIC DNA]</scope>
    <source>
        <strain evidence="6 7">4G11</strain>
    </source>
</reference>
<dbReference type="PRINTS" id="PR00033">
    <property type="entry name" value="HTHASNC"/>
</dbReference>
<evidence type="ECO:0000256" key="1">
    <source>
        <dbReference type="ARBA" id="ARBA00023015"/>
    </source>
</evidence>
<evidence type="ECO:0000313" key="7">
    <source>
        <dbReference type="Proteomes" id="UP000231516"/>
    </source>
</evidence>
<dbReference type="PROSITE" id="PS50956">
    <property type="entry name" value="HTH_ASNC_2"/>
    <property type="match status" value="1"/>
</dbReference>
<accession>A0A2G5K192</accession>
<dbReference type="SUPFAM" id="SSF46785">
    <property type="entry name" value="Winged helix' DNA-binding domain"/>
    <property type="match status" value="1"/>
</dbReference>
<dbReference type="InterPro" id="IPR011008">
    <property type="entry name" value="Dimeric_a/b-barrel"/>
</dbReference>
<dbReference type="PANTHER" id="PTHR30154:SF0">
    <property type="entry name" value="LEUCINE-RESPONSIVE REGULATORY PROTEIN"/>
    <property type="match status" value="1"/>
</dbReference>
<dbReference type="InterPro" id="IPR019885">
    <property type="entry name" value="Tscrpt_reg_HTH_AsnC-type_CS"/>
</dbReference>
<dbReference type="CDD" id="cd00090">
    <property type="entry name" value="HTH_ARSR"/>
    <property type="match status" value="1"/>
</dbReference>
<evidence type="ECO:0000256" key="4">
    <source>
        <dbReference type="ARBA" id="ARBA00023163"/>
    </source>
</evidence>
<evidence type="ECO:0000313" key="6">
    <source>
        <dbReference type="EMBL" id="PIB23297.1"/>
    </source>
</evidence>
<dbReference type="Gene3D" id="1.10.10.10">
    <property type="entry name" value="Winged helix-like DNA-binding domain superfamily/Winged helix DNA-binding domain"/>
    <property type="match status" value="1"/>
</dbReference>
<dbReference type="SUPFAM" id="SSF54909">
    <property type="entry name" value="Dimeric alpha+beta barrel"/>
    <property type="match status" value="1"/>
</dbReference>
<organism evidence="6 7">
    <name type="scientific">Paramylibacter kogurei</name>
    <dbReference type="NCBI Taxonomy" id="1889778"/>
    <lineage>
        <taxon>Bacteria</taxon>
        <taxon>Pseudomonadati</taxon>
        <taxon>Pseudomonadota</taxon>
        <taxon>Alphaproteobacteria</taxon>
        <taxon>Rhodobacterales</taxon>
        <taxon>Paracoccaceae</taxon>
        <taxon>Paramylibacter</taxon>
    </lineage>
</organism>
<dbReference type="PANTHER" id="PTHR30154">
    <property type="entry name" value="LEUCINE-RESPONSIVE REGULATORY PROTEIN"/>
    <property type="match status" value="1"/>
</dbReference>
<keyword evidence="1" id="KW-0805">Transcription regulation</keyword>
<dbReference type="PROSITE" id="PS00519">
    <property type="entry name" value="HTH_ASNC_1"/>
    <property type="match status" value="1"/>
</dbReference>
<dbReference type="InterPro" id="IPR019887">
    <property type="entry name" value="Tscrpt_reg_AsnC/Lrp_C"/>
</dbReference>
<dbReference type="GO" id="GO:0006355">
    <property type="term" value="P:regulation of DNA-templated transcription"/>
    <property type="evidence" value="ECO:0007669"/>
    <property type="project" value="UniProtKB-ARBA"/>
</dbReference>
<protein>
    <submittedName>
        <fullName evidence="6">ArsR family transcriptional regulator</fullName>
    </submittedName>
</protein>
<feature type="domain" description="HTH asnC-type" evidence="5">
    <location>
        <begin position="11"/>
        <end position="72"/>
    </location>
</feature>
<dbReference type="InterPro" id="IPR000485">
    <property type="entry name" value="AsnC-type_HTH_dom"/>
</dbReference>
<dbReference type="GO" id="GO:0005829">
    <property type="term" value="C:cytosol"/>
    <property type="evidence" value="ECO:0007669"/>
    <property type="project" value="TreeGrafter"/>
</dbReference>
<dbReference type="GO" id="GO:0043200">
    <property type="term" value="P:response to amino acid"/>
    <property type="evidence" value="ECO:0007669"/>
    <property type="project" value="TreeGrafter"/>
</dbReference>
<keyword evidence="2" id="KW-0238">DNA-binding</keyword>
<keyword evidence="3" id="KW-0010">Activator</keyword>
<dbReference type="InterPro" id="IPR011991">
    <property type="entry name" value="ArsR-like_HTH"/>
</dbReference>
<evidence type="ECO:0000256" key="3">
    <source>
        <dbReference type="ARBA" id="ARBA00023159"/>
    </source>
</evidence>
<keyword evidence="4" id="KW-0804">Transcription</keyword>
<dbReference type="AlphaFoldDB" id="A0A2G5K192"/>
<dbReference type="EMBL" id="MDGM01000014">
    <property type="protein sequence ID" value="PIB23297.1"/>
    <property type="molecule type" value="Genomic_DNA"/>
</dbReference>
<proteinExistence type="predicted"/>
<evidence type="ECO:0000259" key="5">
    <source>
        <dbReference type="PROSITE" id="PS50956"/>
    </source>
</evidence>
<dbReference type="InterPro" id="IPR036388">
    <property type="entry name" value="WH-like_DNA-bd_sf"/>
</dbReference>
<dbReference type="Proteomes" id="UP000231516">
    <property type="component" value="Unassembled WGS sequence"/>
</dbReference>
<sequence>MRGILVEDRQIDRIDRKILDILRGDGRMSITELASRIGLSKTPCQTRVQRLIKDGVIQGFRAVVSPDVLGRAHIAFVEVTLSDTREKALGSFNDAVRKVAEIEECHMIAGSFDYLMKIRSKDIADYRRILGEVITALPYVANTSTHVVMEPVKDQADIAP</sequence>
<name>A0A2G5K192_9RHOB</name>